<dbReference type="SMART" id="SM00320">
    <property type="entry name" value="WD40"/>
    <property type="match status" value="10"/>
</dbReference>
<comment type="caution">
    <text evidence="4">The sequence shown here is derived from an EMBL/GenBank/DDBJ whole genome shotgun (WGS) entry which is preliminary data.</text>
</comment>
<dbReference type="PROSITE" id="PS50294">
    <property type="entry name" value="WD_REPEATS_REGION"/>
    <property type="match status" value="1"/>
</dbReference>
<evidence type="ECO:0000256" key="2">
    <source>
        <dbReference type="ARBA" id="ARBA00022737"/>
    </source>
</evidence>
<accession>A0ABW2Y7D0</accession>
<feature type="repeat" description="WD" evidence="3">
    <location>
        <begin position="71"/>
        <end position="112"/>
    </location>
</feature>
<evidence type="ECO:0000256" key="3">
    <source>
        <dbReference type="PROSITE-ProRule" id="PRU00221"/>
    </source>
</evidence>
<dbReference type="SUPFAM" id="SSF50998">
    <property type="entry name" value="Quinoprotein alcohol dehydrogenase-like"/>
    <property type="match status" value="1"/>
</dbReference>
<protein>
    <submittedName>
        <fullName evidence="4">WD40 repeat domain-containing protein</fullName>
    </submittedName>
</protein>
<dbReference type="PANTHER" id="PTHR19848">
    <property type="entry name" value="WD40 REPEAT PROTEIN"/>
    <property type="match status" value="1"/>
</dbReference>
<feature type="repeat" description="WD" evidence="3">
    <location>
        <begin position="154"/>
        <end position="193"/>
    </location>
</feature>
<dbReference type="InterPro" id="IPR001680">
    <property type="entry name" value="WD40_rpt"/>
</dbReference>
<dbReference type="Proteomes" id="UP001597110">
    <property type="component" value="Unassembled WGS sequence"/>
</dbReference>
<keyword evidence="5" id="KW-1185">Reference proteome</keyword>
<evidence type="ECO:0000256" key="1">
    <source>
        <dbReference type="ARBA" id="ARBA00022574"/>
    </source>
</evidence>
<proteinExistence type="predicted"/>
<dbReference type="EMBL" id="JBHTIF010000001">
    <property type="protein sequence ID" value="MFD0723978.1"/>
    <property type="molecule type" value="Genomic_DNA"/>
</dbReference>
<sequence>MTTTDAIAPLAPAHRACDEGAQTDAAPFVFHRHRGPVTTATWIPGTQRILTAAYDGAIARFDLDTDEVTLFGHHDHLANRVVVSDDGLRAASVSSDYSVIVWDARTGQRLLRLIGHSDDVEDFCFIGAHMGASVSRDRRILVWDLRSGAIVRAIEGHERDVLSICADERHLYTSGDDSTLRVWDIASGRQVRMWGPFETETDTCAIDPRHGRVVLGCDDGCIRVFAIHSGDLLAVIPAHRSGIKKVACSPMDGAILSAAYDQAIHLWSGHDFSHRLRLEARPRQWERSFNWSSDGAHVVAGTFDGTVLVWRADDGAFVTELGASQGTLGNDCFNDIAAVDDRSFATVNDAGHLRIGRFDTQGGRWIAQAAPGNGRMLMNAVTSRDGGRRVVCGAHDQHLHVFERTGDTDLRAATWHHLGEGPINCVRGTTPAHGEDALFVACYSGAIVRTAPDGTPLTRFAHHANAVKALRLHPTQRVGVSCSADGVMTSWDFDGSLRHRFAGHTAIIDDLDLDPTGEFLASTGRDFHLLVYRLEDGVLLDAFDLGRRSPKGLCFLDRDTVVVSNYWGELLRIDLPTRTILRRAIAANGISAVARADAEGTHLLASSYDGACYRVRSDTLEVVGTLRAMQQRPAPQRD</sequence>
<dbReference type="InterPro" id="IPR011047">
    <property type="entry name" value="Quinoprotein_ADH-like_sf"/>
</dbReference>
<dbReference type="PROSITE" id="PS00678">
    <property type="entry name" value="WD_REPEATS_1"/>
    <property type="match status" value="2"/>
</dbReference>
<dbReference type="SUPFAM" id="SSF50978">
    <property type="entry name" value="WD40 repeat-like"/>
    <property type="match status" value="1"/>
</dbReference>
<dbReference type="PANTHER" id="PTHR19848:SF8">
    <property type="entry name" value="F-BOX AND WD REPEAT DOMAIN CONTAINING 7"/>
    <property type="match status" value="1"/>
</dbReference>
<evidence type="ECO:0000313" key="5">
    <source>
        <dbReference type="Proteomes" id="UP001597110"/>
    </source>
</evidence>
<dbReference type="Gene3D" id="2.130.10.10">
    <property type="entry name" value="YVTN repeat-like/Quinoprotein amine dehydrogenase"/>
    <property type="match status" value="3"/>
</dbReference>
<dbReference type="InterPro" id="IPR036322">
    <property type="entry name" value="WD40_repeat_dom_sf"/>
</dbReference>
<feature type="repeat" description="WD" evidence="3">
    <location>
        <begin position="460"/>
        <end position="494"/>
    </location>
</feature>
<gene>
    <name evidence="4" type="ORF">ACFQ0E_00035</name>
</gene>
<feature type="repeat" description="WD" evidence="3">
    <location>
        <begin position="288"/>
        <end position="320"/>
    </location>
</feature>
<keyword evidence="1 3" id="KW-0853">WD repeat</keyword>
<reference evidence="5" key="1">
    <citation type="journal article" date="2019" name="Int. J. Syst. Evol. Microbiol.">
        <title>The Global Catalogue of Microorganisms (GCM) 10K type strain sequencing project: providing services to taxonomists for standard genome sequencing and annotation.</title>
        <authorList>
            <consortium name="The Broad Institute Genomics Platform"/>
            <consortium name="The Broad Institute Genome Sequencing Center for Infectious Disease"/>
            <person name="Wu L."/>
            <person name="Ma J."/>
        </authorList>
    </citation>
    <scope>NUCLEOTIDE SEQUENCE [LARGE SCALE GENOMIC DNA]</scope>
    <source>
        <strain evidence="5">CCUG 55585</strain>
    </source>
</reference>
<feature type="repeat" description="WD" evidence="3">
    <location>
        <begin position="236"/>
        <end position="268"/>
    </location>
</feature>
<feature type="repeat" description="WD" evidence="3">
    <location>
        <begin position="501"/>
        <end position="542"/>
    </location>
</feature>
<keyword evidence="2" id="KW-0677">Repeat</keyword>
<dbReference type="Pfam" id="PF00400">
    <property type="entry name" value="WD40"/>
    <property type="match status" value="5"/>
</dbReference>
<feature type="repeat" description="WD" evidence="3">
    <location>
        <begin position="113"/>
        <end position="153"/>
    </location>
</feature>
<name>A0ABW2Y7D0_9GAMM</name>
<dbReference type="InterPro" id="IPR015943">
    <property type="entry name" value="WD40/YVTN_repeat-like_dom_sf"/>
</dbReference>
<organism evidence="4 5">
    <name type="scientific">Lysobacter brunescens</name>
    <dbReference type="NCBI Taxonomy" id="262323"/>
    <lineage>
        <taxon>Bacteria</taxon>
        <taxon>Pseudomonadati</taxon>
        <taxon>Pseudomonadota</taxon>
        <taxon>Gammaproteobacteria</taxon>
        <taxon>Lysobacterales</taxon>
        <taxon>Lysobacteraceae</taxon>
        <taxon>Lysobacter</taxon>
    </lineage>
</organism>
<evidence type="ECO:0000313" key="4">
    <source>
        <dbReference type="EMBL" id="MFD0723978.1"/>
    </source>
</evidence>
<dbReference type="RefSeq" id="WP_386821632.1">
    <property type="nucleotide sequence ID" value="NZ_JBHTIF010000001.1"/>
</dbReference>
<dbReference type="InterPro" id="IPR019775">
    <property type="entry name" value="WD40_repeat_CS"/>
</dbReference>
<dbReference type="PROSITE" id="PS50082">
    <property type="entry name" value="WD_REPEATS_2"/>
    <property type="match status" value="8"/>
</dbReference>
<dbReference type="CDD" id="cd00200">
    <property type="entry name" value="WD40"/>
    <property type="match status" value="1"/>
</dbReference>
<feature type="repeat" description="WD" evidence="3">
    <location>
        <begin position="30"/>
        <end position="71"/>
    </location>
</feature>